<organism evidence="1 2">
    <name type="scientific">Paenibacillus lycopersici</name>
    <dbReference type="NCBI Taxonomy" id="2704462"/>
    <lineage>
        <taxon>Bacteria</taxon>
        <taxon>Bacillati</taxon>
        <taxon>Bacillota</taxon>
        <taxon>Bacilli</taxon>
        <taxon>Bacillales</taxon>
        <taxon>Paenibacillaceae</taxon>
        <taxon>Paenibacillus</taxon>
    </lineage>
</organism>
<accession>A0A6C0FQH6</accession>
<gene>
    <name evidence="1" type="ORF">GXP70_03610</name>
</gene>
<proteinExistence type="predicted"/>
<dbReference type="PANTHER" id="PTHR34580:SF3">
    <property type="entry name" value="PROTEIN PAFB"/>
    <property type="match status" value="1"/>
</dbReference>
<dbReference type="AlphaFoldDB" id="A0A6C0FQH6"/>
<dbReference type="EMBL" id="CP048209">
    <property type="protein sequence ID" value="QHT59137.1"/>
    <property type="molecule type" value="Genomic_DNA"/>
</dbReference>
<name>A0A6C0FQH6_9BACL</name>
<dbReference type="PANTHER" id="PTHR34580">
    <property type="match status" value="1"/>
</dbReference>
<evidence type="ECO:0000313" key="2">
    <source>
        <dbReference type="Proteomes" id="UP000476064"/>
    </source>
</evidence>
<dbReference type="Proteomes" id="UP000476064">
    <property type="component" value="Chromosome"/>
</dbReference>
<dbReference type="RefSeq" id="WP_162355205.1">
    <property type="nucleotide sequence ID" value="NZ_CP048209.1"/>
</dbReference>
<protein>
    <submittedName>
        <fullName evidence="1">WYL domain-containing protein</fullName>
    </submittedName>
</protein>
<dbReference type="KEGG" id="plyc:GXP70_03610"/>
<dbReference type="InterPro" id="IPR051534">
    <property type="entry name" value="CBASS_pafABC_assoc_protein"/>
</dbReference>
<reference evidence="1 2" key="1">
    <citation type="submission" date="2020-01" db="EMBL/GenBank/DDBJ databases">
        <title>Paenibacillus sp. nov., isolated from tomato rhizosphere.</title>
        <authorList>
            <person name="Weon H.-Y."/>
            <person name="Lee S.A."/>
        </authorList>
    </citation>
    <scope>NUCLEOTIDE SEQUENCE [LARGE SCALE GENOMIC DNA]</scope>
    <source>
        <strain evidence="1 2">12200R-189</strain>
    </source>
</reference>
<evidence type="ECO:0000313" key="1">
    <source>
        <dbReference type="EMBL" id="QHT59137.1"/>
    </source>
</evidence>
<keyword evidence="2" id="KW-1185">Reference proteome</keyword>
<sequence>MSNLHRIRWFDGQIREGNYPNSTALAGQFEISKRQAQRDIEYLAYSLSAPLLYVAKYRGYCYEDKTYALPLLYMTEEEQKILNYLARRYREYNYDGAPAVNRVANLLDRFAPNDAPPDFRLPVFDTNPRLIDHAERMSEAIAREAVVTLTYKEGAETDSLAVWPLKLLSRYNCDYVAVYSAAEHRRRMLRLDCIVGMTVTADRFDASGLEEREWSGDGGSERIAKKPFTAKLGLREPARGPSWNGYRMRSTDDPLVYLVEFHDTDAFLQQLWMSGSAWDTLLAPRWLIDKLERRCSAVLRQLAQSKER</sequence>